<feature type="binding site" evidence="8">
    <location>
        <position position="453"/>
    </location>
    <ligand>
        <name>Mg(2+)</name>
        <dbReference type="ChEBI" id="CHEBI:18420"/>
        <label>1</label>
    </ligand>
</feature>
<comment type="cofactor">
    <cofactor evidence="2">
        <name>Mn(2+)</name>
        <dbReference type="ChEBI" id="CHEBI:29035"/>
    </cofactor>
</comment>
<comment type="cofactor">
    <cofactor evidence="8 11">
        <name>Mg(2+)</name>
        <dbReference type="ChEBI" id="CHEBI:18420"/>
    </cofactor>
    <cofactor evidence="8 11">
        <name>Mn(2+)</name>
        <dbReference type="ChEBI" id="CHEBI:29035"/>
    </cofactor>
    <text evidence="8 11">Probably binds two magnesium or manganese ions per subunit.</text>
</comment>
<feature type="binding site" evidence="8">
    <location>
        <position position="213"/>
    </location>
    <ligand>
        <name>Mg(2+)</name>
        <dbReference type="ChEBI" id="CHEBI:18420"/>
        <label>1</label>
    </ligand>
</feature>
<feature type="binding site" evidence="8">
    <location>
        <position position="241"/>
    </location>
    <ligand>
        <name>Mg(2+)</name>
        <dbReference type="ChEBI" id="CHEBI:18420"/>
        <label>1</label>
    </ligand>
</feature>
<proteinExistence type="inferred from homology"/>
<dbReference type="Gene3D" id="3.60.10.10">
    <property type="entry name" value="Endonuclease/exonuclease/phosphatase"/>
    <property type="match status" value="1"/>
</dbReference>
<dbReference type="InterPro" id="IPR005135">
    <property type="entry name" value="Endo/exonuclease/phosphatase"/>
</dbReference>
<feature type="binding site" evidence="8">
    <location>
        <position position="358"/>
    </location>
    <ligand>
        <name>Mg(2+)</name>
        <dbReference type="ChEBI" id="CHEBI:18420"/>
        <label>1</label>
    </ligand>
</feature>
<dbReference type="InterPro" id="IPR035979">
    <property type="entry name" value="RBD_domain_sf"/>
</dbReference>
<evidence type="ECO:0000256" key="11">
    <source>
        <dbReference type="RuleBase" id="RU362131"/>
    </source>
</evidence>
<feature type="domain" description="RRM" evidence="13">
    <location>
        <begin position="98"/>
        <end position="176"/>
    </location>
</feature>
<protein>
    <recommendedName>
        <fullName evidence="11">DNA-(apurinic or apyrimidinic site) endonuclease</fullName>
        <ecNumber evidence="11">3.1.-.-</ecNumber>
    </recommendedName>
</protein>
<evidence type="ECO:0000313" key="16">
    <source>
        <dbReference type="WBParaSite" id="NBR_0001576801-mRNA-1"/>
    </source>
</evidence>
<dbReference type="GO" id="GO:0003677">
    <property type="term" value="F:DNA binding"/>
    <property type="evidence" value="ECO:0007669"/>
    <property type="project" value="InterPro"/>
</dbReference>
<dbReference type="InterPro" id="IPR036691">
    <property type="entry name" value="Endo/exonu/phosph_ase_sf"/>
</dbReference>
<evidence type="ECO:0000313" key="14">
    <source>
        <dbReference type="EMBL" id="VDL79363.1"/>
    </source>
</evidence>
<dbReference type="Gene3D" id="3.30.70.330">
    <property type="match status" value="2"/>
</dbReference>
<feature type="site" description="Interaction with DNA substrate" evidence="9">
    <location>
        <position position="454"/>
    </location>
</feature>
<dbReference type="CDD" id="cd09087">
    <property type="entry name" value="Ape1-like_AP-endo"/>
    <property type="match status" value="1"/>
</dbReference>
<evidence type="ECO:0000259" key="13">
    <source>
        <dbReference type="PROSITE" id="PS50102"/>
    </source>
</evidence>
<keyword evidence="11" id="KW-0234">DNA repair</keyword>
<evidence type="ECO:0000256" key="10">
    <source>
        <dbReference type="PROSITE-ProRule" id="PRU00176"/>
    </source>
</evidence>
<feature type="active site" evidence="7">
    <location>
        <position position="317"/>
    </location>
</feature>
<evidence type="ECO:0000256" key="8">
    <source>
        <dbReference type="PIRSR" id="PIRSR604808-2"/>
    </source>
</evidence>
<evidence type="ECO:0000256" key="2">
    <source>
        <dbReference type="ARBA" id="ARBA00001936"/>
    </source>
</evidence>
<sequence>ANLVGNIPYQTTEDAIGNHFSQAGHVTNVRIVYDRETGRPKGFGFCEFADEAGAQNAVNTLNGTDFNGRSLRSALPSRSLLQHCKEMAAMGMQSPARYSVYVGNIPYQTTEDAIGNHFSQAGHVTNVRIVYDRETGRPKGFGFCEFSDEAGAQNAVNTLNGTDFNGRSLRSNFFESKKRKVSKQPDESETRSSETSSVRGDEEERDWKIFSWNVAGLRACAKKGGHKSILKADADLVFLGEIKCSEWPVDLESEFRTKGYHKVLAVSQKNKGGYAGVALLSKIKPLNVWKGLDSELFADEGRLIIAEFTRFYFIGAYVPNSGRGLVNLNNREKWEEMFLERIKELDDKKPVIYAGDLNVAHNEIDLANPETNRNKTAGFTDQERGWFTRLLDAGFKDTYRELHGDKQEYSFWSYMGNARSRNIGWRLDYYVVSDRIFDKVKSSEIRTEVMGSDHAPVVLEINV</sequence>
<feature type="active site" description="Proton acceptor" evidence="7">
    <location>
        <position position="454"/>
    </location>
</feature>
<reference evidence="16" key="1">
    <citation type="submission" date="2017-02" db="UniProtKB">
        <authorList>
            <consortium name="WormBaseParasite"/>
        </authorList>
    </citation>
    <scope>IDENTIFICATION</scope>
</reference>
<evidence type="ECO:0000256" key="7">
    <source>
        <dbReference type="PIRSR" id="PIRSR604808-1"/>
    </source>
</evidence>
<dbReference type="InterPro" id="IPR000504">
    <property type="entry name" value="RRM_dom"/>
</dbReference>
<accession>A0A0N4YG50</accession>
<keyword evidence="8" id="KW-0464">Manganese</keyword>
<dbReference type="GO" id="GO:0006284">
    <property type="term" value="P:base-excision repair"/>
    <property type="evidence" value="ECO:0007669"/>
    <property type="project" value="TreeGrafter"/>
</dbReference>
<dbReference type="AlphaFoldDB" id="A0A0N4YG50"/>
<dbReference type="Pfam" id="PF00076">
    <property type="entry name" value="RRM_1"/>
    <property type="match status" value="2"/>
</dbReference>
<dbReference type="InterPro" id="IPR012677">
    <property type="entry name" value="Nucleotide-bd_a/b_plait_sf"/>
</dbReference>
<feature type="active site" description="Proton donor/acceptor" evidence="7">
    <location>
        <position position="356"/>
    </location>
</feature>
<evidence type="ECO:0000256" key="3">
    <source>
        <dbReference type="ARBA" id="ARBA00007092"/>
    </source>
</evidence>
<dbReference type="STRING" id="27835.A0A0N4YG50"/>
<dbReference type="GO" id="GO:0005634">
    <property type="term" value="C:nucleus"/>
    <property type="evidence" value="ECO:0007669"/>
    <property type="project" value="TreeGrafter"/>
</dbReference>
<dbReference type="PANTHER" id="PTHR22748:SF6">
    <property type="entry name" value="DNA-(APURINIC OR APYRIMIDINIC SITE) ENDONUCLEASE"/>
    <property type="match status" value="1"/>
</dbReference>
<keyword evidence="6 8" id="KW-0460">Magnesium</keyword>
<evidence type="ECO:0000256" key="9">
    <source>
        <dbReference type="PIRSR" id="PIRSR604808-3"/>
    </source>
</evidence>
<evidence type="ECO:0000256" key="5">
    <source>
        <dbReference type="ARBA" id="ARBA00022801"/>
    </source>
</evidence>
<dbReference type="WBParaSite" id="NBR_0001576801-mRNA-1">
    <property type="protein sequence ID" value="NBR_0001576801-mRNA-1"/>
    <property type="gene ID" value="NBR_0001576801"/>
</dbReference>
<feature type="site" description="Important for catalytic activity" evidence="9">
    <location>
        <position position="428"/>
    </location>
</feature>
<dbReference type="Proteomes" id="UP000271162">
    <property type="component" value="Unassembled WGS sequence"/>
</dbReference>
<feature type="binding site" evidence="8">
    <location>
        <position position="454"/>
    </location>
    <ligand>
        <name>Mg(2+)</name>
        <dbReference type="ChEBI" id="CHEBI:18420"/>
        <label>1</label>
    </ligand>
</feature>
<evidence type="ECO:0000313" key="15">
    <source>
        <dbReference type="Proteomes" id="UP000271162"/>
    </source>
</evidence>
<feature type="domain" description="RRM" evidence="13">
    <location>
        <begin position="1"/>
        <end position="78"/>
    </location>
</feature>
<keyword evidence="4 8" id="KW-0479">Metal-binding</keyword>
<dbReference type="NCBIfam" id="TIGR00195">
    <property type="entry name" value="exoDNase_III"/>
    <property type="match status" value="1"/>
</dbReference>
<dbReference type="EMBL" id="UYSL01021881">
    <property type="protein sequence ID" value="VDL79363.1"/>
    <property type="molecule type" value="Genomic_DNA"/>
</dbReference>
<dbReference type="InterPro" id="IPR004808">
    <property type="entry name" value="AP_endonuc_1"/>
</dbReference>
<keyword evidence="11" id="KW-0227">DNA damage</keyword>
<dbReference type="PROSITE" id="PS00728">
    <property type="entry name" value="AP_NUCLEASE_F1_3"/>
    <property type="match status" value="1"/>
</dbReference>
<organism evidence="16">
    <name type="scientific">Nippostrongylus brasiliensis</name>
    <name type="common">Rat hookworm</name>
    <dbReference type="NCBI Taxonomy" id="27835"/>
    <lineage>
        <taxon>Eukaryota</taxon>
        <taxon>Metazoa</taxon>
        <taxon>Ecdysozoa</taxon>
        <taxon>Nematoda</taxon>
        <taxon>Chromadorea</taxon>
        <taxon>Rhabditida</taxon>
        <taxon>Rhabditina</taxon>
        <taxon>Rhabditomorpha</taxon>
        <taxon>Strongyloidea</taxon>
        <taxon>Heligmosomidae</taxon>
        <taxon>Nippostrongylus</taxon>
    </lineage>
</organism>
<evidence type="ECO:0000256" key="12">
    <source>
        <dbReference type="SAM" id="MobiDB-lite"/>
    </source>
</evidence>
<dbReference type="GO" id="GO:0008311">
    <property type="term" value="F:double-stranded DNA 3'-5' DNA exonuclease activity"/>
    <property type="evidence" value="ECO:0007669"/>
    <property type="project" value="UniProtKB-EC"/>
</dbReference>
<dbReference type="EC" id="3.1.-.-" evidence="11"/>
<dbReference type="GO" id="GO:0003906">
    <property type="term" value="F:DNA-(apurinic or apyrimidinic site) endonuclease activity"/>
    <property type="evidence" value="ECO:0007669"/>
    <property type="project" value="TreeGrafter"/>
</dbReference>
<dbReference type="SMART" id="SM00360">
    <property type="entry name" value="RRM"/>
    <property type="match status" value="2"/>
</dbReference>
<dbReference type="PANTHER" id="PTHR22748">
    <property type="entry name" value="AP ENDONUCLEASE"/>
    <property type="match status" value="1"/>
</dbReference>
<dbReference type="GO" id="GO:0008081">
    <property type="term" value="F:phosphoric diester hydrolase activity"/>
    <property type="evidence" value="ECO:0007669"/>
    <property type="project" value="TreeGrafter"/>
</dbReference>
<comment type="similarity">
    <text evidence="3 11">Belongs to the DNA repair enzymes AP/ExoA family.</text>
</comment>
<dbReference type="SUPFAM" id="SSF54928">
    <property type="entry name" value="RNA-binding domain, RBD"/>
    <property type="match status" value="2"/>
</dbReference>
<evidence type="ECO:0000256" key="4">
    <source>
        <dbReference type="ARBA" id="ARBA00022723"/>
    </source>
</evidence>
<dbReference type="NCBIfam" id="TIGR00633">
    <property type="entry name" value="xth"/>
    <property type="match status" value="1"/>
</dbReference>
<evidence type="ECO:0000256" key="1">
    <source>
        <dbReference type="ARBA" id="ARBA00000493"/>
    </source>
</evidence>
<keyword evidence="10" id="KW-0694">RNA-binding</keyword>
<keyword evidence="15" id="KW-1185">Reference proteome</keyword>
<dbReference type="PROSITE" id="PS50102">
    <property type="entry name" value="RRM"/>
    <property type="match status" value="2"/>
</dbReference>
<dbReference type="GO" id="GO:0003723">
    <property type="term" value="F:RNA binding"/>
    <property type="evidence" value="ECO:0007669"/>
    <property type="project" value="UniProtKB-UniRule"/>
</dbReference>
<feature type="site" description="Transition state stabilizer" evidence="9">
    <location>
        <position position="358"/>
    </location>
</feature>
<gene>
    <name evidence="14" type="ORF">NBR_LOCUS15769</name>
</gene>
<dbReference type="GO" id="GO:0046872">
    <property type="term" value="F:metal ion binding"/>
    <property type="evidence" value="ECO:0007669"/>
    <property type="project" value="UniProtKB-KW"/>
</dbReference>
<feature type="binding site" evidence="8">
    <location>
        <position position="356"/>
    </location>
    <ligand>
        <name>Mg(2+)</name>
        <dbReference type="ChEBI" id="CHEBI:18420"/>
        <label>1</label>
    </ligand>
</feature>
<feature type="compositionally biased region" description="Basic and acidic residues" evidence="12">
    <location>
        <begin position="183"/>
        <end position="192"/>
    </location>
</feature>
<keyword evidence="5" id="KW-0378">Hydrolase</keyword>
<comment type="catalytic activity">
    <reaction evidence="1">
        <text>Exonucleolytic cleavage in the 3'- to 5'-direction to yield nucleoside 5'-phosphates.</text>
        <dbReference type="EC" id="3.1.11.2"/>
    </reaction>
</comment>
<evidence type="ECO:0000256" key="6">
    <source>
        <dbReference type="ARBA" id="ARBA00022842"/>
    </source>
</evidence>
<dbReference type="Pfam" id="PF03372">
    <property type="entry name" value="Exo_endo_phos"/>
    <property type="match status" value="1"/>
</dbReference>
<name>A0A0N4YG50_NIPBR</name>
<feature type="region of interest" description="Disordered" evidence="12">
    <location>
        <begin position="176"/>
        <end position="199"/>
    </location>
</feature>
<reference evidence="14 15" key="2">
    <citation type="submission" date="2018-11" db="EMBL/GenBank/DDBJ databases">
        <authorList>
            <consortium name="Pathogen Informatics"/>
        </authorList>
    </citation>
    <scope>NUCLEOTIDE SEQUENCE [LARGE SCALE GENOMIC DNA]</scope>
</reference>
<dbReference type="FunFam" id="3.30.70.330:FF:000748">
    <property type="entry name" value="RNA Binding Motif protein homolog"/>
    <property type="match status" value="2"/>
</dbReference>
<dbReference type="SUPFAM" id="SSF56219">
    <property type="entry name" value="DNase I-like"/>
    <property type="match status" value="1"/>
</dbReference>
<dbReference type="InterPro" id="IPR020848">
    <property type="entry name" value="AP_endonuclease_F1_CS"/>
</dbReference>
<dbReference type="PROSITE" id="PS51435">
    <property type="entry name" value="AP_NUCLEASE_F1_4"/>
    <property type="match status" value="1"/>
</dbReference>